<evidence type="ECO:0000256" key="4">
    <source>
        <dbReference type="ARBA" id="ARBA00005163"/>
    </source>
</evidence>
<dbReference type="UniPathway" id="UPA00223"/>
<keyword evidence="15 16" id="KW-0472">Membrane</keyword>
<evidence type="ECO:0000256" key="8">
    <source>
        <dbReference type="ARBA" id="ARBA00022532"/>
    </source>
</evidence>
<evidence type="ECO:0000256" key="14">
    <source>
        <dbReference type="ARBA" id="ARBA00023004"/>
    </source>
</evidence>
<evidence type="ECO:0000256" key="6">
    <source>
        <dbReference type="ARBA" id="ARBA00019425"/>
    </source>
</evidence>
<dbReference type="GO" id="GO:0020037">
    <property type="term" value="F:heme binding"/>
    <property type="evidence" value="ECO:0007669"/>
    <property type="project" value="InterPro"/>
</dbReference>
<evidence type="ECO:0000256" key="11">
    <source>
        <dbReference type="ARBA" id="ARBA00022723"/>
    </source>
</evidence>
<dbReference type="GO" id="GO:0046872">
    <property type="term" value="F:metal ion binding"/>
    <property type="evidence" value="ECO:0007669"/>
    <property type="project" value="UniProtKB-KW"/>
</dbReference>
<comment type="function">
    <text evidence="2">Membrane-anchoring subunit of succinate dehydrogenase (SDH).</text>
</comment>
<gene>
    <name evidence="17" type="ORF">GA0061102_101672</name>
</gene>
<dbReference type="GO" id="GO:0006099">
    <property type="term" value="P:tricarboxylic acid cycle"/>
    <property type="evidence" value="ECO:0007669"/>
    <property type="project" value="UniProtKB-UniPathway"/>
</dbReference>
<keyword evidence="14" id="KW-0408">Iron</keyword>
<dbReference type="InterPro" id="IPR014312">
    <property type="entry name" value="Succ_DH_anchor"/>
</dbReference>
<keyword evidence="11" id="KW-0479">Metal-binding</keyword>
<comment type="subunit">
    <text evidence="5">Part of an enzyme complex containing four subunits: a flavoprotein, an iron-sulfur protein, plus two membrane-anchoring proteins, SdhC and SdhD.</text>
</comment>
<comment type="pathway">
    <text evidence="4">Carbohydrate metabolism; tricarboxylic acid cycle.</text>
</comment>
<keyword evidence="13 16" id="KW-1133">Transmembrane helix</keyword>
<dbReference type="SUPFAM" id="SSF81343">
    <property type="entry name" value="Fumarate reductase respiratory complex transmembrane subunits"/>
    <property type="match status" value="1"/>
</dbReference>
<evidence type="ECO:0000313" key="18">
    <source>
        <dbReference type="Proteomes" id="UP000199435"/>
    </source>
</evidence>
<reference evidence="18" key="1">
    <citation type="submission" date="2016-08" db="EMBL/GenBank/DDBJ databases">
        <authorList>
            <person name="Varghese N."/>
            <person name="Submissions Spin"/>
        </authorList>
    </citation>
    <scope>NUCLEOTIDE SEQUENCE [LARGE SCALE GENOMIC DNA]</scope>
    <source>
        <strain evidence="18">HAMBI 2971</strain>
    </source>
</reference>
<evidence type="ECO:0000256" key="12">
    <source>
        <dbReference type="ARBA" id="ARBA00022982"/>
    </source>
</evidence>
<evidence type="ECO:0000256" key="5">
    <source>
        <dbReference type="ARBA" id="ARBA00011558"/>
    </source>
</evidence>
<organism evidence="17 18">
    <name type="scientific">Rhizobium miluonense</name>
    <dbReference type="NCBI Taxonomy" id="411945"/>
    <lineage>
        <taxon>Bacteria</taxon>
        <taxon>Pseudomonadati</taxon>
        <taxon>Pseudomonadota</taxon>
        <taxon>Alphaproteobacteria</taxon>
        <taxon>Hyphomicrobiales</taxon>
        <taxon>Rhizobiaceae</taxon>
        <taxon>Rhizobium/Agrobacterium group</taxon>
        <taxon>Rhizobium</taxon>
    </lineage>
</organism>
<keyword evidence="10 16" id="KW-0812">Transmembrane</keyword>
<evidence type="ECO:0000256" key="9">
    <source>
        <dbReference type="ARBA" id="ARBA00022617"/>
    </source>
</evidence>
<dbReference type="Proteomes" id="UP000199435">
    <property type="component" value="Unassembled WGS sequence"/>
</dbReference>
<dbReference type="AlphaFoldDB" id="A0A1C3VQR1"/>
<dbReference type="NCBIfam" id="TIGR02968">
    <property type="entry name" value="succ_dehyd_anc"/>
    <property type="match status" value="1"/>
</dbReference>
<evidence type="ECO:0000256" key="13">
    <source>
        <dbReference type="ARBA" id="ARBA00022989"/>
    </source>
</evidence>
<dbReference type="GO" id="GO:0016020">
    <property type="term" value="C:membrane"/>
    <property type="evidence" value="ECO:0007669"/>
    <property type="project" value="UniProtKB-SubCell"/>
</dbReference>
<evidence type="ECO:0000256" key="15">
    <source>
        <dbReference type="ARBA" id="ARBA00023136"/>
    </source>
</evidence>
<comment type="cofactor">
    <cofactor evidence="1">
        <name>heme</name>
        <dbReference type="ChEBI" id="CHEBI:30413"/>
    </cofactor>
</comment>
<evidence type="ECO:0000256" key="10">
    <source>
        <dbReference type="ARBA" id="ARBA00022692"/>
    </source>
</evidence>
<dbReference type="InterPro" id="IPR000701">
    <property type="entry name" value="SuccDH_FuR_B_TM-su"/>
</dbReference>
<feature type="transmembrane region" description="Helical" evidence="16">
    <location>
        <begin position="56"/>
        <end position="77"/>
    </location>
</feature>
<dbReference type="Gene3D" id="1.20.1300.10">
    <property type="entry name" value="Fumarate reductase/succinate dehydrogenase, transmembrane subunit"/>
    <property type="match status" value="1"/>
</dbReference>
<feature type="transmembrane region" description="Helical" evidence="16">
    <location>
        <begin position="98"/>
        <end position="124"/>
    </location>
</feature>
<keyword evidence="9" id="KW-0349">Heme</keyword>
<proteinExistence type="predicted"/>
<keyword evidence="18" id="KW-1185">Reference proteome</keyword>
<evidence type="ECO:0000256" key="1">
    <source>
        <dbReference type="ARBA" id="ARBA00001971"/>
    </source>
</evidence>
<protein>
    <recommendedName>
        <fullName evidence="6">Succinate dehydrogenase hydrophobic membrane anchor subunit</fullName>
    </recommendedName>
</protein>
<evidence type="ECO:0000256" key="2">
    <source>
        <dbReference type="ARBA" id="ARBA00004050"/>
    </source>
</evidence>
<dbReference type="EMBL" id="FMAH01000016">
    <property type="protein sequence ID" value="SCB29915.1"/>
    <property type="molecule type" value="Genomic_DNA"/>
</dbReference>
<sequence length="126" mass="13852">MDMRTPLGKVRGLGSAKEGTDHFWRQRLTAVANVPLFIFFVIFLLIYAGAPYAEVVHALSNPIVAVIMGLMVISGIIHMKLGMQVIIEDYVHGEFGKIVLLMLNTFFSVILAGLCLFAILKIAFVG</sequence>
<keyword evidence="8" id="KW-0816">Tricarboxylic acid cycle</keyword>
<dbReference type="CDD" id="cd03495">
    <property type="entry name" value="SQR_TypeC_SdhD_like"/>
    <property type="match status" value="1"/>
</dbReference>
<comment type="subcellular location">
    <subcellularLocation>
        <location evidence="3">Membrane</location>
        <topology evidence="3">Multi-pass membrane protein</topology>
    </subcellularLocation>
</comment>
<dbReference type="RefSeq" id="WP_092849709.1">
    <property type="nucleotide sequence ID" value="NZ_FMAH01000016.1"/>
</dbReference>
<evidence type="ECO:0000256" key="16">
    <source>
        <dbReference type="SAM" id="Phobius"/>
    </source>
</evidence>
<name>A0A1C3VQR1_9HYPH</name>
<keyword evidence="12" id="KW-0249">Electron transport</keyword>
<dbReference type="STRING" id="411945.GA0061102_101672"/>
<evidence type="ECO:0000256" key="7">
    <source>
        <dbReference type="ARBA" id="ARBA00022448"/>
    </source>
</evidence>
<keyword evidence="7" id="KW-0813">Transport</keyword>
<dbReference type="OrthoDB" id="9809280at2"/>
<evidence type="ECO:0000256" key="3">
    <source>
        <dbReference type="ARBA" id="ARBA00004141"/>
    </source>
</evidence>
<dbReference type="InterPro" id="IPR034804">
    <property type="entry name" value="SQR/QFR_C/D"/>
</dbReference>
<evidence type="ECO:0000313" key="17">
    <source>
        <dbReference type="EMBL" id="SCB29915.1"/>
    </source>
</evidence>
<feature type="transmembrane region" description="Helical" evidence="16">
    <location>
        <begin position="30"/>
        <end position="50"/>
    </location>
</feature>
<accession>A0A1C3VQR1</accession>
<dbReference type="Pfam" id="PF01127">
    <property type="entry name" value="Sdh_cyt"/>
    <property type="match status" value="1"/>
</dbReference>